<comment type="subcellular location">
    <subcellularLocation>
        <location evidence="6">Cytoplasm</location>
    </subcellularLocation>
</comment>
<comment type="subunit">
    <text evidence="6">Part of the FGAM synthase complex composed of 1 PurL, 1 PurQ and 2 PurS subunits.</text>
</comment>
<dbReference type="GO" id="GO:0005737">
    <property type="term" value="C:cytoplasm"/>
    <property type="evidence" value="ECO:0007669"/>
    <property type="project" value="UniProtKB-SubCell"/>
</dbReference>
<gene>
    <name evidence="6" type="primary">purS</name>
    <name evidence="7" type="ORF">B0H94_105193</name>
</gene>
<dbReference type="EMBL" id="PYAV01000005">
    <property type="protein sequence ID" value="PSL47037.1"/>
    <property type="molecule type" value="Genomic_DNA"/>
</dbReference>
<keyword evidence="5 6" id="KW-0067">ATP-binding</keyword>
<dbReference type="EC" id="6.3.5.3" evidence="6"/>
<organism evidence="7 8">
    <name type="scientific">Salsuginibacillus halophilus</name>
    <dbReference type="NCBI Taxonomy" id="517424"/>
    <lineage>
        <taxon>Bacteria</taxon>
        <taxon>Bacillati</taxon>
        <taxon>Bacillota</taxon>
        <taxon>Bacilli</taxon>
        <taxon>Bacillales</taxon>
        <taxon>Bacillaceae</taxon>
        <taxon>Salsuginibacillus</taxon>
    </lineage>
</organism>
<evidence type="ECO:0000256" key="3">
    <source>
        <dbReference type="ARBA" id="ARBA00022741"/>
    </source>
</evidence>
<keyword evidence="4 6" id="KW-0658">Purine biosynthesis</keyword>
<evidence type="ECO:0000256" key="5">
    <source>
        <dbReference type="ARBA" id="ARBA00022840"/>
    </source>
</evidence>
<evidence type="ECO:0000313" key="8">
    <source>
        <dbReference type="Proteomes" id="UP000242310"/>
    </source>
</evidence>
<dbReference type="GO" id="GO:0005524">
    <property type="term" value="F:ATP binding"/>
    <property type="evidence" value="ECO:0007669"/>
    <property type="project" value="UniProtKB-UniRule"/>
</dbReference>
<dbReference type="UniPathway" id="UPA00074">
    <property type="reaction ID" value="UER00128"/>
</dbReference>
<dbReference type="Proteomes" id="UP000242310">
    <property type="component" value="Unassembled WGS sequence"/>
</dbReference>
<comment type="pathway">
    <text evidence="6">Purine metabolism; IMP biosynthesis via de novo pathway; 5-amino-1-(5-phospho-D-ribosyl)imidazole from N(2)-formyl-N(1)-(5-phospho-D-ribosyl)glycinamide: step 1/2.</text>
</comment>
<dbReference type="PANTHER" id="PTHR34696:SF1">
    <property type="entry name" value="PHOSPHORIBOSYLFORMYLGLYCINAMIDINE SYNTHASE SUBUNIT PURS"/>
    <property type="match status" value="1"/>
</dbReference>
<dbReference type="NCBIfam" id="TIGR00302">
    <property type="entry name" value="phosphoribosylformylglycinamidine synthase subunit PurS"/>
    <property type="match status" value="1"/>
</dbReference>
<comment type="catalytic activity">
    <reaction evidence="6">
        <text>N(2)-formyl-N(1)-(5-phospho-beta-D-ribosyl)glycinamide + L-glutamine + ATP + H2O = 2-formamido-N(1)-(5-O-phospho-beta-D-ribosyl)acetamidine + L-glutamate + ADP + phosphate + H(+)</text>
        <dbReference type="Rhea" id="RHEA:17129"/>
        <dbReference type="ChEBI" id="CHEBI:15377"/>
        <dbReference type="ChEBI" id="CHEBI:15378"/>
        <dbReference type="ChEBI" id="CHEBI:29985"/>
        <dbReference type="ChEBI" id="CHEBI:30616"/>
        <dbReference type="ChEBI" id="CHEBI:43474"/>
        <dbReference type="ChEBI" id="CHEBI:58359"/>
        <dbReference type="ChEBI" id="CHEBI:147286"/>
        <dbReference type="ChEBI" id="CHEBI:147287"/>
        <dbReference type="ChEBI" id="CHEBI:456216"/>
        <dbReference type="EC" id="6.3.5.3"/>
    </reaction>
</comment>
<proteinExistence type="inferred from homology"/>
<dbReference type="GO" id="GO:0004642">
    <property type="term" value="F:phosphoribosylformylglycinamidine synthase activity"/>
    <property type="evidence" value="ECO:0007669"/>
    <property type="project" value="UniProtKB-UniRule"/>
</dbReference>
<keyword evidence="3 6" id="KW-0547">Nucleotide-binding</keyword>
<reference evidence="7 8" key="1">
    <citation type="submission" date="2018-03" db="EMBL/GenBank/DDBJ databases">
        <title>Genomic Encyclopedia of Type Strains, Phase III (KMG-III): the genomes of soil and plant-associated and newly described type strains.</title>
        <authorList>
            <person name="Whitman W."/>
        </authorList>
    </citation>
    <scope>NUCLEOTIDE SEQUENCE [LARGE SCALE GENOMIC DNA]</scope>
    <source>
        <strain evidence="7 8">CGMCC 1.07653</strain>
    </source>
</reference>
<dbReference type="HAMAP" id="MF_01926">
    <property type="entry name" value="PurS"/>
    <property type="match status" value="1"/>
</dbReference>
<evidence type="ECO:0000256" key="1">
    <source>
        <dbReference type="ARBA" id="ARBA00022490"/>
    </source>
</evidence>
<evidence type="ECO:0000256" key="2">
    <source>
        <dbReference type="ARBA" id="ARBA00022598"/>
    </source>
</evidence>
<comment type="function">
    <text evidence="6">Part of the phosphoribosylformylglycinamidine synthase complex involved in the purines biosynthetic pathway. Catalyzes the ATP-dependent conversion of formylglycinamide ribonucleotide (FGAR) and glutamine to yield formylglycinamidine ribonucleotide (FGAM) and glutamate. The FGAM synthase complex is composed of three subunits. PurQ produces an ammonia molecule by converting glutamine to glutamate. PurL transfers the ammonia molecule to FGAR to form FGAM in an ATP-dependent manner. PurS interacts with PurQ and PurL and is thought to assist in the transfer of the ammonia molecule from PurQ to PurL.</text>
</comment>
<dbReference type="SUPFAM" id="SSF82697">
    <property type="entry name" value="PurS-like"/>
    <property type="match status" value="1"/>
</dbReference>
<dbReference type="PANTHER" id="PTHR34696">
    <property type="entry name" value="PHOSPHORIBOSYLFORMYLGLYCINAMIDINE SYNTHASE SUBUNIT PURS"/>
    <property type="match status" value="1"/>
</dbReference>
<evidence type="ECO:0000313" key="7">
    <source>
        <dbReference type="EMBL" id="PSL47037.1"/>
    </source>
</evidence>
<comment type="similarity">
    <text evidence="6">Belongs to the PurS family.</text>
</comment>
<protein>
    <recommendedName>
        <fullName evidence="6">Phosphoribosylformylglycinamidine synthase subunit PurS</fullName>
        <shortName evidence="6">FGAM synthase</shortName>
        <ecNumber evidence="6">6.3.5.3</ecNumber>
    </recommendedName>
    <alternativeName>
        <fullName evidence="6">Formylglycinamide ribonucleotide amidotransferase subunit III</fullName>
        <shortName evidence="6">FGAR amidotransferase III</shortName>
        <shortName evidence="6">FGAR-AT III</shortName>
    </alternativeName>
    <alternativeName>
        <fullName evidence="6">Phosphoribosylformylglycinamidine synthase subunit III</fullName>
    </alternativeName>
</protein>
<dbReference type="InterPro" id="IPR036604">
    <property type="entry name" value="PurS-like_sf"/>
</dbReference>
<dbReference type="RefSeq" id="WP_106588356.1">
    <property type="nucleotide sequence ID" value="NZ_PYAV01000005.1"/>
</dbReference>
<accession>A0A2P8HLE6</accession>
<dbReference type="Gene3D" id="3.30.1280.10">
    <property type="entry name" value="Phosphoribosylformylglycinamidine synthase subunit PurS"/>
    <property type="match status" value="1"/>
</dbReference>
<dbReference type="OrthoDB" id="9799101at2"/>
<evidence type="ECO:0000256" key="4">
    <source>
        <dbReference type="ARBA" id="ARBA00022755"/>
    </source>
</evidence>
<evidence type="ECO:0000256" key="6">
    <source>
        <dbReference type="HAMAP-Rule" id="MF_01926"/>
    </source>
</evidence>
<dbReference type="GO" id="GO:0006189">
    <property type="term" value="P:'de novo' IMP biosynthetic process"/>
    <property type="evidence" value="ECO:0007669"/>
    <property type="project" value="UniProtKB-UniRule"/>
</dbReference>
<comment type="caution">
    <text evidence="7">The sequence shown here is derived from an EMBL/GenBank/DDBJ whole genome shotgun (WGS) entry which is preliminary data.</text>
</comment>
<dbReference type="NCBIfam" id="NF004630">
    <property type="entry name" value="PRK05974.1"/>
    <property type="match status" value="1"/>
</dbReference>
<name>A0A2P8HLE6_9BACI</name>
<keyword evidence="1 6" id="KW-0963">Cytoplasm</keyword>
<sequence>MKTVHVYVTLKEGVLNPEGSAIERSLHALGYEEVQKVQTGKWVSLQVEDGPELAQRVERMCEQLLANPVIEDYEIQLSDEVTT</sequence>
<keyword evidence="8" id="KW-1185">Reference proteome</keyword>
<dbReference type="Pfam" id="PF02700">
    <property type="entry name" value="PurS"/>
    <property type="match status" value="1"/>
</dbReference>
<dbReference type="AlphaFoldDB" id="A0A2P8HLE6"/>
<keyword evidence="2 6" id="KW-0436">Ligase</keyword>
<dbReference type="InterPro" id="IPR003850">
    <property type="entry name" value="PurS"/>
</dbReference>